<dbReference type="Gene3D" id="2.40.170.20">
    <property type="entry name" value="TonB-dependent receptor, beta-barrel domain"/>
    <property type="match status" value="1"/>
</dbReference>
<evidence type="ECO:0000256" key="7">
    <source>
        <dbReference type="ARBA" id="ARBA00023077"/>
    </source>
</evidence>
<keyword evidence="3 11" id="KW-0813">Transport</keyword>
<feature type="chain" id="PRO_5004136376" description="TonB-dependent receptor" evidence="13">
    <location>
        <begin position="37"/>
        <end position="685"/>
    </location>
</feature>
<feature type="domain" description="TonB-dependent receptor-like beta-barrel" evidence="14">
    <location>
        <begin position="251"/>
        <end position="650"/>
    </location>
</feature>
<evidence type="ECO:0000256" key="13">
    <source>
        <dbReference type="SAM" id="SignalP"/>
    </source>
</evidence>
<dbReference type="PATRIC" id="fig|1144672.3.peg.979"/>
<dbReference type="InterPro" id="IPR012910">
    <property type="entry name" value="Plug_dom"/>
</dbReference>
<comment type="similarity">
    <text evidence="2">Belongs to the TonB-dependent receptor family. Hemoglobin/haptoglobin binding protein subfamily.</text>
</comment>
<evidence type="ECO:0000313" key="17">
    <source>
        <dbReference type="Proteomes" id="UP000013209"/>
    </source>
</evidence>
<dbReference type="eggNOG" id="COG4771">
    <property type="taxonomic scope" value="Bacteria"/>
</dbReference>
<dbReference type="InterPro" id="IPR000531">
    <property type="entry name" value="Beta-barrel_TonB"/>
</dbReference>
<dbReference type="EMBL" id="APPH01000004">
    <property type="protein sequence ID" value="ENV11225.1"/>
    <property type="molecule type" value="Genomic_DNA"/>
</dbReference>
<comment type="caution">
    <text evidence="16">The sequence shown here is derived from an EMBL/GenBank/DDBJ whole genome shotgun (WGS) entry which is preliminary data.</text>
</comment>
<keyword evidence="8 11" id="KW-0472">Membrane</keyword>
<evidence type="ECO:0000256" key="9">
    <source>
        <dbReference type="ARBA" id="ARBA00023170"/>
    </source>
</evidence>
<dbReference type="SUPFAM" id="SSF56935">
    <property type="entry name" value="Porins"/>
    <property type="match status" value="1"/>
</dbReference>
<dbReference type="AlphaFoldDB" id="N8XVX6"/>
<evidence type="ECO:0008006" key="18">
    <source>
        <dbReference type="Google" id="ProtNLM"/>
    </source>
</evidence>
<keyword evidence="10 11" id="KW-0998">Cell outer membrane</keyword>
<dbReference type="Pfam" id="PF07715">
    <property type="entry name" value="Plug"/>
    <property type="match status" value="1"/>
</dbReference>
<sequence length="685" mass="77612">MRSTIVNMLSPQFSSKPNFLFASLLAAGLISPSAYAIEQTTDLTAKAPPQLLDTIVVTGTRSEKKLIDSPIRTEIISEDELKRTNALTLKDALENIPGILLREIHGKSGYEISLQGLSSDQVLILIDGLPLAASTSSTVDLDQYLIGGIEHIEVIKGAASAQYGSSAMGGVINFISKKVQEGVSISGQIDIGSYGKQNADGKNTSINNHHQKISIEAANSNLKGRIIADQFSNDGFAVEPENYAQQGDEQKRQQYAVYGAWQASDQFMLWADFNEYKEKDHQRSLLFVSPFNLKQYKVEDIERQRFSAGSQFNIMNTAKVDLKAVHETYDSSSVQTVDGYLSALRNSKQENNHFSSQLSLPKWQKQNWQLGYDWHEEKLEQSNNGKFEMQGGSVKRDRHEFYVQNDFNLATNLDAVIGWRFQNDDDFGDHNAFKLSTKYRFYEQNDLLADLRFSYGQGYRVPNLKERFYSFDHSHLGYIVIGNPNLKPESSDSYQLGLSLVQNDRWNADFNLFWNDVKDLIQTDFDNATTLNGITQYSYSNVAKAETKGFESSVKWNLTPYLSLNGAYTYTEAKDKTTNTLLTRRPKHIARLGADYALNDQLDLTLRSRYQSDEYGDSANQKQSPSWITFDSQVDYRINKYISAFAGIDNMFNEQRNFSSAVDYRPIAGRYTYMGLRFNWNSNLK</sequence>
<evidence type="ECO:0000256" key="2">
    <source>
        <dbReference type="ARBA" id="ARBA00008143"/>
    </source>
</evidence>
<dbReference type="GO" id="GO:0015344">
    <property type="term" value="F:siderophore uptake transmembrane transporter activity"/>
    <property type="evidence" value="ECO:0007669"/>
    <property type="project" value="TreeGrafter"/>
</dbReference>
<evidence type="ECO:0000256" key="5">
    <source>
        <dbReference type="ARBA" id="ARBA00022692"/>
    </source>
</evidence>
<evidence type="ECO:0000313" key="16">
    <source>
        <dbReference type="EMBL" id="ENV11225.1"/>
    </source>
</evidence>
<evidence type="ECO:0000259" key="15">
    <source>
        <dbReference type="Pfam" id="PF07715"/>
    </source>
</evidence>
<keyword evidence="6 13" id="KW-0732">Signal</keyword>
<evidence type="ECO:0000256" key="11">
    <source>
        <dbReference type="PROSITE-ProRule" id="PRU01360"/>
    </source>
</evidence>
<protein>
    <recommendedName>
        <fullName evidence="18">TonB-dependent receptor</fullName>
    </recommendedName>
</protein>
<dbReference type="HOGENOM" id="CLU_008287_18_0_6"/>
<feature type="domain" description="TonB-dependent receptor plug" evidence="15">
    <location>
        <begin position="66"/>
        <end position="171"/>
    </location>
</feature>
<dbReference type="InterPro" id="IPR037066">
    <property type="entry name" value="Plug_dom_sf"/>
</dbReference>
<keyword evidence="7 12" id="KW-0798">TonB box</keyword>
<dbReference type="STRING" id="1144672.F966_01015"/>
<evidence type="ECO:0000256" key="10">
    <source>
        <dbReference type="ARBA" id="ARBA00023237"/>
    </source>
</evidence>
<reference evidence="16 17" key="1">
    <citation type="submission" date="2013-02" db="EMBL/GenBank/DDBJ databases">
        <title>The Genome Sequence of Acinetobacter sp. CIP 56.2.</title>
        <authorList>
            <consortium name="The Broad Institute Genome Sequencing Platform"/>
            <consortium name="The Broad Institute Genome Sequencing Center for Infectious Disease"/>
            <person name="Cerqueira G."/>
            <person name="Feldgarden M."/>
            <person name="Courvalin P."/>
            <person name="Perichon B."/>
            <person name="Grillot-Courvalin C."/>
            <person name="Clermont D."/>
            <person name="Rocha E."/>
            <person name="Yoon E.-J."/>
            <person name="Nemec A."/>
            <person name="Walker B."/>
            <person name="Young S.K."/>
            <person name="Zeng Q."/>
            <person name="Gargeya S."/>
            <person name="Fitzgerald M."/>
            <person name="Haas B."/>
            <person name="Abouelleil A."/>
            <person name="Alvarado L."/>
            <person name="Arachchi H.M."/>
            <person name="Berlin A.M."/>
            <person name="Chapman S.B."/>
            <person name="Dewar J."/>
            <person name="Goldberg J."/>
            <person name="Griggs A."/>
            <person name="Gujja S."/>
            <person name="Hansen M."/>
            <person name="Howarth C."/>
            <person name="Imamovic A."/>
            <person name="Larimer J."/>
            <person name="McCowan C."/>
            <person name="Murphy C."/>
            <person name="Neiman D."/>
            <person name="Pearson M."/>
            <person name="Priest M."/>
            <person name="Roberts A."/>
            <person name="Saif S."/>
            <person name="Shea T."/>
            <person name="Sisk P."/>
            <person name="Sykes S."/>
            <person name="Wortman J."/>
            <person name="Nusbaum C."/>
            <person name="Birren B."/>
        </authorList>
    </citation>
    <scope>NUCLEOTIDE SEQUENCE [LARGE SCALE GENOMIC DNA]</scope>
    <source>
        <strain evidence="16 17">CIP 56.2</strain>
    </source>
</reference>
<dbReference type="Proteomes" id="UP000013209">
    <property type="component" value="Unassembled WGS sequence"/>
</dbReference>
<name>N8XVX6_9GAMM</name>
<evidence type="ECO:0000256" key="4">
    <source>
        <dbReference type="ARBA" id="ARBA00022452"/>
    </source>
</evidence>
<dbReference type="PANTHER" id="PTHR30069:SF29">
    <property type="entry name" value="HEMOGLOBIN AND HEMOGLOBIN-HAPTOGLOBIN-BINDING PROTEIN 1-RELATED"/>
    <property type="match status" value="1"/>
</dbReference>
<gene>
    <name evidence="16" type="ORF">F966_01015</name>
</gene>
<dbReference type="RefSeq" id="WP_004803031.1">
    <property type="nucleotide sequence ID" value="NZ_KB849439.1"/>
</dbReference>
<dbReference type="Pfam" id="PF00593">
    <property type="entry name" value="TonB_dep_Rec_b-barrel"/>
    <property type="match status" value="1"/>
</dbReference>
<evidence type="ECO:0000256" key="12">
    <source>
        <dbReference type="PROSITE-ProRule" id="PRU10143"/>
    </source>
</evidence>
<proteinExistence type="inferred from homology"/>
<evidence type="ECO:0000259" key="14">
    <source>
        <dbReference type="Pfam" id="PF00593"/>
    </source>
</evidence>
<feature type="signal peptide" evidence="13">
    <location>
        <begin position="1"/>
        <end position="36"/>
    </location>
</feature>
<organism evidence="16 17">
    <name type="scientific">Acinetobacter higginsii</name>
    <dbReference type="NCBI Taxonomy" id="70347"/>
    <lineage>
        <taxon>Bacteria</taxon>
        <taxon>Pseudomonadati</taxon>
        <taxon>Pseudomonadota</taxon>
        <taxon>Gammaproteobacteria</taxon>
        <taxon>Moraxellales</taxon>
        <taxon>Moraxellaceae</taxon>
        <taxon>Acinetobacter</taxon>
    </lineage>
</organism>
<dbReference type="PANTHER" id="PTHR30069">
    <property type="entry name" value="TONB-DEPENDENT OUTER MEMBRANE RECEPTOR"/>
    <property type="match status" value="1"/>
</dbReference>
<comment type="subcellular location">
    <subcellularLocation>
        <location evidence="1 11">Cell outer membrane</location>
        <topology evidence="1 11">Multi-pass membrane protein</topology>
    </subcellularLocation>
</comment>
<keyword evidence="5 11" id="KW-0812">Transmembrane</keyword>
<dbReference type="PROSITE" id="PS00430">
    <property type="entry name" value="TONB_DEPENDENT_REC_1"/>
    <property type="match status" value="1"/>
</dbReference>
<dbReference type="Gene3D" id="2.170.130.10">
    <property type="entry name" value="TonB-dependent receptor, plug domain"/>
    <property type="match status" value="1"/>
</dbReference>
<evidence type="ECO:0000256" key="1">
    <source>
        <dbReference type="ARBA" id="ARBA00004571"/>
    </source>
</evidence>
<dbReference type="CDD" id="cd01347">
    <property type="entry name" value="ligand_gated_channel"/>
    <property type="match status" value="1"/>
</dbReference>
<dbReference type="InterPro" id="IPR010916">
    <property type="entry name" value="TonB_box_CS"/>
</dbReference>
<dbReference type="PROSITE" id="PS52016">
    <property type="entry name" value="TONB_DEPENDENT_REC_3"/>
    <property type="match status" value="1"/>
</dbReference>
<keyword evidence="4 11" id="KW-1134">Transmembrane beta strand</keyword>
<keyword evidence="9" id="KW-0675">Receptor</keyword>
<evidence type="ECO:0000256" key="8">
    <source>
        <dbReference type="ARBA" id="ARBA00023136"/>
    </source>
</evidence>
<feature type="short sequence motif" description="TonB box" evidence="12">
    <location>
        <begin position="54"/>
        <end position="60"/>
    </location>
</feature>
<dbReference type="GO" id="GO:0044718">
    <property type="term" value="P:siderophore transmembrane transport"/>
    <property type="evidence" value="ECO:0007669"/>
    <property type="project" value="TreeGrafter"/>
</dbReference>
<evidence type="ECO:0000256" key="3">
    <source>
        <dbReference type="ARBA" id="ARBA00022448"/>
    </source>
</evidence>
<dbReference type="GO" id="GO:0009279">
    <property type="term" value="C:cell outer membrane"/>
    <property type="evidence" value="ECO:0007669"/>
    <property type="project" value="UniProtKB-SubCell"/>
</dbReference>
<accession>N8XVX6</accession>
<dbReference type="InterPro" id="IPR036942">
    <property type="entry name" value="Beta-barrel_TonB_sf"/>
</dbReference>
<dbReference type="InterPro" id="IPR039426">
    <property type="entry name" value="TonB-dep_rcpt-like"/>
</dbReference>
<evidence type="ECO:0000256" key="6">
    <source>
        <dbReference type="ARBA" id="ARBA00022729"/>
    </source>
</evidence>